<dbReference type="EMBL" id="LAZR01061757">
    <property type="protein sequence ID" value="KKK62927.1"/>
    <property type="molecule type" value="Genomic_DNA"/>
</dbReference>
<organism evidence="1">
    <name type="scientific">marine sediment metagenome</name>
    <dbReference type="NCBI Taxonomy" id="412755"/>
    <lineage>
        <taxon>unclassified sequences</taxon>
        <taxon>metagenomes</taxon>
        <taxon>ecological metagenomes</taxon>
    </lineage>
</organism>
<evidence type="ECO:0000313" key="1">
    <source>
        <dbReference type="EMBL" id="KKK62927.1"/>
    </source>
</evidence>
<accession>A0A0F8X1H9</accession>
<comment type="caution">
    <text evidence="1">The sequence shown here is derived from an EMBL/GenBank/DDBJ whole genome shotgun (WGS) entry which is preliminary data.</text>
</comment>
<dbReference type="AlphaFoldDB" id="A0A0F8X1H9"/>
<protein>
    <submittedName>
        <fullName evidence="1">Uncharacterized protein</fullName>
    </submittedName>
</protein>
<sequence length="145" mass="17110">MVGDLFKTEESIFNMAVEYLKEFNNSLKMCKFYSSKNDVDGWLNWLRTTYRELSIKLQPDEIKSLAGDPKKKINIETLTDNIIEEEEANFRNINFLMNNPRTRIKNKRVILYLLDALEIKIRKLAQKKGMLLPSKEDAMFAITRR</sequence>
<reference evidence="1" key="1">
    <citation type="journal article" date="2015" name="Nature">
        <title>Complex archaea that bridge the gap between prokaryotes and eukaryotes.</title>
        <authorList>
            <person name="Spang A."/>
            <person name="Saw J.H."/>
            <person name="Jorgensen S.L."/>
            <person name="Zaremba-Niedzwiedzka K."/>
            <person name="Martijn J."/>
            <person name="Lind A.E."/>
            <person name="van Eijk R."/>
            <person name="Schleper C."/>
            <person name="Guy L."/>
            <person name="Ettema T.J."/>
        </authorList>
    </citation>
    <scope>NUCLEOTIDE SEQUENCE</scope>
</reference>
<name>A0A0F8X1H9_9ZZZZ</name>
<gene>
    <name evidence="1" type="ORF">LCGC14_2999440</name>
</gene>
<proteinExistence type="predicted"/>